<feature type="domain" description="F5/8 type C" evidence="4">
    <location>
        <begin position="457"/>
        <end position="601"/>
    </location>
</feature>
<dbReference type="Proteomes" id="UP001374803">
    <property type="component" value="Chromosome"/>
</dbReference>
<evidence type="ECO:0000313" key="5">
    <source>
        <dbReference type="EMBL" id="WXB06445.1"/>
    </source>
</evidence>
<dbReference type="InterPro" id="IPR000421">
    <property type="entry name" value="FA58C"/>
</dbReference>
<proteinExistence type="inferred from homology"/>
<protein>
    <submittedName>
        <fullName evidence="5">Family 20 glycosylhydrolase</fullName>
    </submittedName>
</protein>
<dbReference type="InterPro" id="IPR015883">
    <property type="entry name" value="Glyco_hydro_20_cat"/>
</dbReference>
<dbReference type="SUPFAM" id="SSF55545">
    <property type="entry name" value="beta-N-acetylhexosaminidase-like domain"/>
    <property type="match status" value="1"/>
</dbReference>
<dbReference type="SUPFAM" id="SSF49785">
    <property type="entry name" value="Galactose-binding domain-like"/>
    <property type="match status" value="1"/>
</dbReference>
<dbReference type="InterPro" id="IPR017853">
    <property type="entry name" value="GH"/>
</dbReference>
<dbReference type="CDD" id="cd06564">
    <property type="entry name" value="GH20_DspB_LnbB-like"/>
    <property type="match status" value="1"/>
</dbReference>
<dbReference type="InterPro" id="IPR015882">
    <property type="entry name" value="HEX_bac_N"/>
</dbReference>
<organism evidence="5 6">
    <name type="scientific">Pendulispora rubella</name>
    <dbReference type="NCBI Taxonomy" id="2741070"/>
    <lineage>
        <taxon>Bacteria</taxon>
        <taxon>Pseudomonadati</taxon>
        <taxon>Myxococcota</taxon>
        <taxon>Myxococcia</taxon>
        <taxon>Myxococcales</taxon>
        <taxon>Sorangiineae</taxon>
        <taxon>Pendulisporaceae</taxon>
        <taxon>Pendulispora</taxon>
    </lineage>
</organism>
<dbReference type="EMBL" id="CP089983">
    <property type="protein sequence ID" value="WXB06445.1"/>
    <property type="molecule type" value="Genomic_DNA"/>
</dbReference>
<sequence>MREWRGTSGAAYTFSSNTRIVVHSDDASDLLDTAAVFAADLKSLTGFPIAIVAGGASDVREGDIFLALGATDAALGVEGYTLAVGPSLAVQARASDGVFYGTRTLLQWLSKKYTLDAGTARDWPRYPERGLMVDAGRKYFTVGWLRGHIRELAYLKMNYFHLHLSDNKGFRLESLAHPEIVSTDHYSKAEIAELIALAKAYHVAIVPEIDMPGHMDPILAAHPELKLRSSNGTVQNGFIDLSMERSYVLLQDLIEEHLPSFPSGYWHIGADEYVSKYSDYPQLLAYARTKYGPNATARDVYYGFIHWANGIVRAAGKTTRMWNDGIVSHGAPDSLKVDANIVVDYWTNSGLKPQQLIDTGHDVNNSSWTPTYYVLDGAKPDLTYGYEQWTPSVFERENTVSPTEPHNLGSKVHVWCDNPNAETQEHIRDGIRPALRVLAQQTWGSTKPAASYTDFQTVMVSVGQAPGGNDVKADDLAFGRPVTVSSTETPNFPGSGAVDGTHATRWSSAARDAQWLQIDLGSRKSVGKVILNWEAAYATSYELQISDDASRWTTIYRTTSGRGLTETLGGLDAHARYLRLNLKKRGTQYGYSLYEVEVYGRI</sequence>
<dbReference type="InterPro" id="IPR052764">
    <property type="entry name" value="GH20_Enzymes"/>
</dbReference>
<dbReference type="Pfam" id="PF00728">
    <property type="entry name" value="Glyco_hydro_20"/>
    <property type="match status" value="1"/>
</dbReference>
<evidence type="ECO:0000256" key="3">
    <source>
        <dbReference type="ARBA" id="ARBA00023295"/>
    </source>
</evidence>
<dbReference type="InterPro" id="IPR025705">
    <property type="entry name" value="Beta_hexosaminidase_sua/sub"/>
</dbReference>
<dbReference type="PRINTS" id="PR00738">
    <property type="entry name" value="GLHYDRLASE20"/>
</dbReference>
<evidence type="ECO:0000256" key="1">
    <source>
        <dbReference type="ARBA" id="ARBA00006285"/>
    </source>
</evidence>
<comment type="similarity">
    <text evidence="1">Belongs to the glycosyl hydrolase 20 family.</text>
</comment>
<dbReference type="PROSITE" id="PS50022">
    <property type="entry name" value="FA58C_3"/>
    <property type="match status" value="1"/>
</dbReference>
<keyword evidence="6" id="KW-1185">Reference proteome</keyword>
<dbReference type="SUPFAM" id="SSF51445">
    <property type="entry name" value="(Trans)glycosidases"/>
    <property type="match status" value="1"/>
</dbReference>
<reference evidence="5" key="1">
    <citation type="submission" date="2021-12" db="EMBL/GenBank/DDBJ databases">
        <title>Discovery of the Pendulisporaceae a myxobacterial family with distinct sporulation behavior and unique specialized metabolism.</title>
        <authorList>
            <person name="Garcia R."/>
            <person name="Popoff A."/>
            <person name="Bader C.D."/>
            <person name="Loehr J."/>
            <person name="Walesch S."/>
            <person name="Walt C."/>
            <person name="Boldt J."/>
            <person name="Bunk B."/>
            <person name="Haeckl F.J.F.P.J."/>
            <person name="Gunesch A.P."/>
            <person name="Birkelbach J."/>
            <person name="Nuebel U."/>
            <person name="Pietschmann T."/>
            <person name="Bach T."/>
            <person name="Mueller R."/>
        </authorList>
    </citation>
    <scope>NUCLEOTIDE SEQUENCE</scope>
    <source>
        <strain evidence="5">MSr11367</strain>
    </source>
</reference>
<dbReference type="Gene3D" id="3.30.379.10">
    <property type="entry name" value="Chitobiase/beta-hexosaminidase domain 2-like"/>
    <property type="match status" value="1"/>
</dbReference>
<keyword evidence="2" id="KW-0378">Hydrolase</keyword>
<dbReference type="Pfam" id="PF02838">
    <property type="entry name" value="Glyco_hydro_20b"/>
    <property type="match status" value="1"/>
</dbReference>
<accession>A0ABZ2L7W3</accession>
<dbReference type="Gene3D" id="3.20.20.80">
    <property type="entry name" value="Glycosidases"/>
    <property type="match status" value="1"/>
</dbReference>
<dbReference type="Gene3D" id="2.60.120.260">
    <property type="entry name" value="Galactose-binding domain-like"/>
    <property type="match status" value="1"/>
</dbReference>
<evidence type="ECO:0000256" key="2">
    <source>
        <dbReference type="ARBA" id="ARBA00022801"/>
    </source>
</evidence>
<dbReference type="PANTHER" id="PTHR43678">
    <property type="entry name" value="PUTATIVE (AFU_ORTHOLOGUE AFUA_2G00640)-RELATED"/>
    <property type="match status" value="1"/>
</dbReference>
<gene>
    <name evidence="5" type="ORF">LVJ94_04195</name>
</gene>
<dbReference type="Pfam" id="PF00754">
    <property type="entry name" value="F5_F8_type_C"/>
    <property type="match status" value="1"/>
</dbReference>
<evidence type="ECO:0000259" key="4">
    <source>
        <dbReference type="PROSITE" id="PS50022"/>
    </source>
</evidence>
<dbReference type="InterPro" id="IPR008979">
    <property type="entry name" value="Galactose-bd-like_sf"/>
</dbReference>
<dbReference type="InterPro" id="IPR029018">
    <property type="entry name" value="Hex-like_dom2"/>
</dbReference>
<keyword evidence="3" id="KW-0326">Glycosidase</keyword>
<name>A0ABZ2L7W3_9BACT</name>
<evidence type="ECO:0000313" key="6">
    <source>
        <dbReference type="Proteomes" id="UP001374803"/>
    </source>
</evidence>
<dbReference type="PANTHER" id="PTHR43678:SF1">
    <property type="entry name" value="BETA-N-ACETYLHEXOSAMINIDASE"/>
    <property type="match status" value="1"/>
</dbReference>